<dbReference type="AlphaFoldDB" id="A0AAV3RD42"/>
<sequence length="82" mass="9307">MLWSHTRCGNYLTCLAYKFARQMKRNGELQGKALGESSTRENGGRGWTEVMVLFAVDVSNIEWAVEIFSRMVSFLSEQTQGP</sequence>
<evidence type="ECO:0000313" key="1">
    <source>
        <dbReference type="EMBL" id="GAA0174292.1"/>
    </source>
</evidence>
<name>A0AAV3RD42_LITER</name>
<dbReference type="Proteomes" id="UP001454036">
    <property type="component" value="Unassembled WGS sequence"/>
</dbReference>
<gene>
    <name evidence="1" type="ORF">LIER_27714</name>
</gene>
<accession>A0AAV3RD42</accession>
<evidence type="ECO:0000313" key="2">
    <source>
        <dbReference type="Proteomes" id="UP001454036"/>
    </source>
</evidence>
<proteinExistence type="predicted"/>
<organism evidence="1 2">
    <name type="scientific">Lithospermum erythrorhizon</name>
    <name type="common">Purple gromwell</name>
    <name type="synonym">Lithospermum officinale var. erythrorhizon</name>
    <dbReference type="NCBI Taxonomy" id="34254"/>
    <lineage>
        <taxon>Eukaryota</taxon>
        <taxon>Viridiplantae</taxon>
        <taxon>Streptophyta</taxon>
        <taxon>Embryophyta</taxon>
        <taxon>Tracheophyta</taxon>
        <taxon>Spermatophyta</taxon>
        <taxon>Magnoliopsida</taxon>
        <taxon>eudicotyledons</taxon>
        <taxon>Gunneridae</taxon>
        <taxon>Pentapetalae</taxon>
        <taxon>asterids</taxon>
        <taxon>lamiids</taxon>
        <taxon>Boraginales</taxon>
        <taxon>Boraginaceae</taxon>
        <taxon>Boraginoideae</taxon>
        <taxon>Lithospermeae</taxon>
        <taxon>Lithospermum</taxon>
    </lineage>
</organism>
<keyword evidence="2" id="KW-1185">Reference proteome</keyword>
<dbReference type="EMBL" id="BAABME010009009">
    <property type="protein sequence ID" value="GAA0174292.1"/>
    <property type="molecule type" value="Genomic_DNA"/>
</dbReference>
<reference evidence="1 2" key="1">
    <citation type="submission" date="2024-01" db="EMBL/GenBank/DDBJ databases">
        <title>The complete chloroplast genome sequence of Lithospermum erythrorhizon: insights into the phylogenetic relationship among Boraginaceae species and the maternal lineages of purple gromwells.</title>
        <authorList>
            <person name="Okada T."/>
            <person name="Watanabe K."/>
        </authorList>
    </citation>
    <scope>NUCLEOTIDE SEQUENCE [LARGE SCALE GENOMIC DNA]</scope>
</reference>
<comment type="caution">
    <text evidence="1">The sequence shown here is derived from an EMBL/GenBank/DDBJ whole genome shotgun (WGS) entry which is preliminary data.</text>
</comment>
<protein>
    <submittedName>
        <fullName evidence="1">Uncharacterized protein</fullName>
    </submittedName>
</protein>